<dbReference type="InterPro" id="IPR017146">
    <property type="entry name" value="Lanti_2_LanM"/>
</dbReference>
<evidence type="ECO:0000259" key="2">
    <source>
        <dbReference type="Pfam" id="PF13575"/>
    </source>
</evidence>
<protein>
    <submittedName>
        <fullName evidence="3">Type 2 lanthipeptide synthetase LanM</fullName>
    </submittedName>
</protein>
<dbReference type="InterPro" id="IPR007822">
    <property type="entry name" value="LANC-like"/>
</dbReference>
<organism evidence="3 4">
    <name type="scientific">Priestia megaterium</name>
    <name type="common">Bacillus megaterium</name>
    <dbReference type="NCBI Taxonomy" id="1404"/>
    <lineage>
        <taxon>Bacteria</taxon>
        <taxon>Bacillati</taxon>
        <taxon>Bacillota</taxon>
        <taxon>Bacilli</taxon>
        <taxon>Bacillales</taxon>
        <taxon>Bacillaceae</taxon>
        <taxon>Priestia</taxon>
    </lineage>
</organism>
<feature type="binding site" evidence="1">
    <location>
        <position position="785"/>
    </location>
    <ligand>
        <name>Zn(2+)</name>
        <dbReference type="ChEBI" id="CHEBI:29105"/>
    </ligand>
</feature>
<name>A0ABD4WWQ6_PRIMG</name>
<dbReference type="Pfam" id="PF05147">
    <property type="entry name" value="LANC_like"/>
    <property type="match status" value="1"/>
</dbReference>
<keyword evidence="1" id="KW-0479">Metal-binding</keyword>
<reference evidence="3 4" key="1">
    <citation type="submission" date="2023-02" db="EMBL/GenBank/DDBJ databases">
        <authorList>
            <person name="Olszewska D."/>
        </authorList>
    </citation>
    <scope>NUCLEOTIDE SEQUENCE [LARGE SCALE GENOMIC DNA]</scope>
    <source>
        <strain evidence="3 4">FDU301</strain>
    </source>
</reference>
<feature type="domain" description="Lantibiotic biosynthesis protein dehydration" evidence="2">
    <location>
        <begin position="106"/>
        <end position="477"/>
    </location>
</feature>
<dbReference type="EMBL" id="JARAOX010000201">
    <property type="protein sequence ID" value="MDD9784695.1"/>
    <property type="molecule type" value="Genomic_DNA"/>
</dbReference>
<feature type="binding site" evidence="1">
    <location>
        <position position="829"/>
    </location>
    <ligand>
        <name>Zn(2+)</name>
        <dbReference type="ChEBI" id="CHEBI:29105"/>
    </ligand>
</feature>
<dbReference type="Gene3D" id="1.50.10.20">
    <property type="match status" value="1"/>
</dbReference>
<dbReference type="Pfam" id="PF13575">
    <property type="entry name" value="DUF4135"/>
    <property type="match status" value="1"/>
</dbReference>
<keyword evidence="1" id="KW-0862">Zinc</keyword>
<evidence type="ECO:0000256" key="1">
    <source>
        <dbReference type="PIRSR" id="PIRSR607822-1"/>
    </source>
</evidence>
<evidence type="ECO:0000313" key="4">
    <source>
        <dbReference type="Proteomes" id="UP001213771"/>
    </source>
</evidence>
<dbReference type="PIRSF" id="PIRSF037228">
    <property type="entry name" value="Lant_mod_RumM"/>
    <property type="match status" value="1"/>
</dbReference>
<evidence type="ECO:0000313" key="3">
    <source>
        <dbReference type="EMBL" id="MDD9784695.1"/>
    </source>
</evidence>
<sequence>MQVVSDKLVHAVKSYYIDEIEHTNNKIKEYLSKQDVVLNAETAFMDSFHTLLKHHVWRLSHKTFIYEFHKYRENLSFPADPSSSVIFDQYVKLIDRELINDWFLKYDYLRVLVKTCVENTCSYIQDVCESFSNDASLLLLKGFINQESHLNAVTPLDSDPHNGSKVVLCLEFDSSKKIIYKPRSLEVDVLVDRVFSEILRFDTLKDYSPVAKTVNRGNYGWQEFVQHSPVNQSEVGDAYYNLGLCAAVFSCLGASDLHDENVIFNGIFPYFIDLETSLQPTYDYTLSSLPDLMRDTLSRSIAHTSIIPAKLMTVPHNIMIGAINTPYPQEANEMIFSLKNPGSDAVDIAKEKITINRTAVPIMLTDNQAPDPLPFQKDFLKGYSDAYEKIMDNKEQISLIFTDIHCAIRVVIRPTVQYYFILDACLFPENLVNDETITQVLKYLKPSKMIKDPEISKHTLEEEIRSLKNGDIPYFSTKTNSKRLYSSDFITKEIFGISADNNVKIMLKNLSQKRLLLDKRFIAEGYSDIRIHAAKYKKVEDLGHQSPLFSNVLQEVTKDNINPLIELLMQLSITTENDNAETGWIGGVYGKLPISYESSNLISFHDTGGILFLLKHLTEHKDTRNHSQYYDLYNQAKRGLKSLSNAYYSQQNSASASIISGSSSLNFVLKHNGSRLKEVEEVVSRFQSEEVPCGDIFNGLAGIGLMLASFSDTADELLKIIYHKISTDKQLSNLSSDGIAHGNLGIIWAKFRISYALGNLEECRDLFKQTLQISFLNTVNASGWCNGNAGLLMVLAEMARTLKEQLDLYELAKKSIILPENGPVDLSICHGVAGVLQSLLFAHEAFGDSWYLSLANQYWLNALDLANAHGFYTGEKNRDYLLGYFLGWSGVADSALLLEMSNNGEHVWFPINLSSVAYQQNNVSKEYKECVH</sequence>
<feature type="binding site" evidence="1">
    <location>
        <position position="830"/>
    </location>
    <ligand>
        <name>Zn(2+)</name>
        <dbReference type="ChEBI" id="CHEBI:29105"/>
    </ligand>
</feature>
<gene>
    <name evidence="3" type="primary">lanM</name>
    <name evidence="3" type="ORF">PVE99_20235</name>
</gene>
<dbReference type="SMART" id="SM01260">
    <property type="entry name" value="LANC_like"/>
    <property type="match status" value="1"/>
</dbReference>
<proteinExistence type="predicted"/>
<dbReference type="NCBIfam" id="TIGR03897">
    <property type="entry name" value="lanti_2_LanM"/>
    <property type="match status" value="1"/>
</dbReference>
<dbReference type="AlphaFoldDB" id="A0ABD4WWQ6"/>
<dbReference type="Proteomes" id="UP001213771">
    <property type="component" value="Unassembled WGS sequence"/>
</dbReference>
<dbReference type="SUPFAM" id="SSF158745">
    <property type="entry name" value="LanC-like"/>
    <property type="match status" value="1"/>
</dbReference>
<dbReference type="InterPro" id="IPR025410">
    <property type="entry name" value="Lant_dehyd"/>
</dbReference>
<comment type="caution">
    <text evidence="3">The sequence shown here is derived from an EMBL/GenBank/DDBJ whole genome shotgun (WGS) entry which is preliminary data.</text>
</comment>
<accession>A0ABD4WWQ6</accession>
<dbReference type="RefSeq" id="WP_274589230.1">
    <property type="nucleotide sequence ID" value="NZ_JARAOX010000201.1"/>
</dbReference>